<name>A0A2N5T9U9_9BASI</name>
<reference evidence="2 3" key="1">
    <citation type="submission" date="2017-11" db="EMBL/GenBank/DDBJ databases">
        <title>De novo assembly and phasing of dikaryotic genomes from two isolates of Puccinia coronata f. sp. avenae, the causal agent of oat crown rust.</title>
        <authorList>
            <person name="Miller M.E."/>
            <person name="Zhang Y."/>
            <person name="Omidvar V."/>
            <person name="Sperschneider J."/>
            <person name="Schwessinger B."/>
            <person name="Raley C."/>
            <person name="Palmer J.M."/>
            <person name="Garnica D."/>
            <person name="Upadhyaya N."/>
            <person name="Rathjen J."/>
            <person name="Taylor J.M."/>
            <person name="Park R.F."/>
            <person name="Dodds P.N."/>
            <person name="Hirsch C.D."/>
            <person name="Kianian S.F."/>
            <person name="Figueroa M."/>
        </authorList>
    </citation>
    <scope>NUCLEOTIDE SEQUENCE [LARGE SCALE GENOMIC DNA]</scope>
    <source>
        <strain evidence="2">12SD80</strain>
    </source>
</reference>
<dbReference type="AlphaFoldDB" id="A0A2N5T9U9"/>
<dbReference type="Proteomes" id="UP000235392">
    <property type="component" value="Unassembled WGS sequence"/>
</dbReference>
<organism evidence="2 3">
    <name type="scientific">Puccinia coronata f. sp. avenae</name>
    <dbReference type="NCBI Taxonomy" id="200324"/>
    <lineage>
        <taxon>Eukaryota</taxon>
        <taxon>Fungi</taxon>
        <taxon>Dikarya</taxon>
        <taxon>Basidiomycota</taxon>
        <taxon>Pucciniomycotina</taxon>
        <taxon>Pucciniomycetes</taxon>
        <taxon>Pucciniales</taxon>
        <taxon>Pucciniaceae</taxon>
        <taxon>Puccinia</taxon>
    </lineage>
</organism>
<evidence type="ECO:0000313" key="3">
    <source>
        <dbReference type="Proteomes" id="UP000235392"/>
    </source>
</evidence>
<feature type="compositionally biased region" description="Acidic residues" evidence="1">
    <location>
        <begin position="401"/>
        <end position="421"/>
    </location>
</feature>
<sequence>MPGASEWLHSKLKGAKSTVFEACKALAKLHLLHISSRNTGERYTNTFFQEQWDNEQAYHLESNQSTREKQEKELGRLLRLETQLESKWSVESISSTQAIARAQIVSNLLIQITEQREKVGNAMVLLNLTSTEKDELLMIWHAKNEIRQKYLALIEEKEPLTQVCRPGEQTTLGTAGQQKILESMRRRASGLQKVLREYNERVGDFVQEFPERVHPRQIEYAKLMQLEPDDPFWNNGMFTNQSKPWAVDPNNQKGIHHLAALNRGIEEQRRIGWEVRRAMRWAIDRHQQLQRIIDAFHHPTDSPDLNAVLQQPILQLLDGPSRLAAAKALIHAALIKIKNIQMIWNDYCIKLINKNASQPGETDICTAWSNQIGTMRVPLSQIPGDIHFPVDNLEAQNDNQEQADLEGGKEEEEDDEGDDNENDLRKLEQLVHQDMLDELANETRDII</sequence>
<dbReference type="PANTHER" id="PTHR33096:SF1">
    <property type="entry name" value="CXC1-LIKE CYSTEINE CLUSTER ASSOCIATED WITH KDZ TRANSPOSASES DOMAIN-CONTAINING PROTEIN"/>
    <property type="match status" value="1"/>
</dbReference>
<accession>A0A2N5T9U9</accession>
<evidence type="ECO:0000313" key="2">
    <source>
        <dbReference type="EMBL" id="PLW22220.1"/>
    </source>
</evidence>
<gene>
    <name evidence="2" type="ORF">PCASD_17233</name>
</gene>
<protein>
    <submittedName>
        <fullName evidence="2">Uncharacterized protein</fullName>
    </submittedName>
</protein>
<evidence type="ECO:0000256" key="1">
    <source>
        <dbReference type="SAM" id="MobiDB-lite"/>
    </source>
</evidence>
<dbReference type="PANTHER" id="PTHR33096">
    <property type="entry name" value="CXC2 DOMAIN-CONTAINING PROTEIN"/>
    <property type="match status" value="1"/>
</dbReference>
<proteinExistence type="predicted"/>
<feature type="region of interest" description="Disordered" evidence="1">
    <location>
        <begin position="400"/>
        <end position="423"/>
    </location>
</feature>
<comment type="caution">
    <text evidence="2">The sequence shown here is derived from an EMBL/GenBank/DDBJ whole genome shotgun (WGS) entry which is preliminary data.</text>
</comment>
<dbReference type="EMBL" id="PGCI01000671">
    <property type="protein sequence ID" value="PLW22220.1"/>
    <property type="molecule type" value="Genomic_DNA"/>
</dbReference>